<proteinExistence type="predicted"/>
<dbReference type="STRING" id="913774.A0A0C3CBU5"/>
<dbReference type="PANTHER" id="PTHR11362:SF78">
    <property type="entry name" value="PROTEASE INHIBITOR"/>
    <property type="match status" value="1"/>
</dbReference>
<dbReference type="OrthoDB" id="2506647at2759"/>
<reference evidence="2" key="2">
    <citation type="submission" date="2015-01" db="EMBL/GenBank/DDBJ databases">
        <title>Evolutionary Origins and Diversification of the Mycorrhizal Mutualists.</title>
        <authorList>
            <consortium name="DOE Joint Genome Institute"/>
            <consortium name="Mycorrhizal Genomics Consortium"/>
            <person name="Kohler A."/>
            <person name="Kuo A."/>
            <person name="Nagy L.G."/>
            <person name="Floudas D."/>
            <person name="Copeland A."/>
            <person name="Barry K.W."/>
            <person name="Cichocki N."/>
            <person name="Veneault-Fourrey C."/>
            <person name="LaButti K."/>
            <person name="Lindquist E.A."/>
            <person name="Lipzen A."/>
            <person name="Lundell T."/>
            <person name="Morin E."/>
            <person name="Murat C."/>
            <person name="Riley R."/>
            <person name="Ohm R."/>
            <person name="Sun H."/>
            <person name="Tunlid A."/>
            <person name="Henrissat B."/>
            <person name="Grigoriev I.V."/>
            <person name="Hibbett D.S."/>
            <person name="Martin F."/>
        </authorList>
    </citation>
    <scope>NUCLEOTIDE SEQUENCE [LARGE SCALE GENOMIC DNA]</scope>
    <source>
        <strain evidence="2">Zn</strain>
    </source>
</reference>
<dbReference type="Pfam" id="PF01161">
    <property type="entry name" value="PBP"/>
    <property type="match status" value="1"/>
</dbReference>
<evidence type="ECO:0000313" key="2">
    <source>
        <dbReference type="Proteomes" id="UP000054321"/>
    </source>
</evidence>
<dbReference type="InterPro" id="IPR035810">
    <property type="entry name" value="PEBP_euk"/>
</dbReference>
<name>A0A0C3CBU5_OIDMZ</name>
<reference evidence="1 2" key="1">
    <citation type="submission" date="2014-04" db="EMBL/GenBank/DDBJ databases">
        <authorList>
            <consortium name="DOE Joint Genome Institute"/>
            <person name="Kuo A."/>
            <person name="Martino E."/>
            <person name="Perotto S."/>
            <person name="Kohler A."/>
            <person name="Nagy L.G."/>
            <person name="Floudas D."/>
            <person name="Copeland A."/>
            <person name="Barry K.W."/>
            <person name="Cichocki N."/>
            <person name="Veneault-Fourrey C."/>
            <person name="LaButti K."/>
            <person name="Lindquist E.A."/>
            <person name="Lipzen A."/>
            <person name="Lundell T."/>
            <person name="Morin E."/>
            <person name="Murat C."/>
            <person name="Sun H."/>
            <person name="Tunlid A."/>
            <person name="Henrissat B."/>
            <person name="Grigoriev I.V."/>
            <person name="Hibbett D.S."/>
            <person name="Martin F."/>
            <person name="Nordberg H.P."/>
            <person name="Cantor M.N."/>
            <person name="Hua S.X."/>
        </authorList>
    </citation>
    <scope>NUCLEOTIDE SEQUENCE [LARGE SCALE GENOMIC DNA]</scope>
    <source>
        <strain evidence="1 2">Zn</strain>
    </source>
</reference>
<dbReference type="AlphaFoldDB" id="A0A0C3CBU5"/>
<dbReference type="GO" id="GO:0030414">
    <property type="term" value="F:peptidase inhibitor activity"/>
    <property type="evidence" value="ECO:0007669"/>
    <property type="project" value="TreeGrafter"/>
</dbReference>
<evidence type="ECO:0000313" key="1">
    <source>
        <dbReference type="EMBL" id="KIM96413.1"/>
    </source>
</evidence>
<dbReference type="Gene3D" id="3.90.280.10">
    <property type="entry name" value="PEBP-like"/>
    <property type="match status" value="1"/>
</dbReference>
<sequence length="175" mass="19070">MPDIKSIEAAIELSKDESKLLGVKLGAKTITRGEHIPKAEARDTPELSFDVPSGTYIGVNIDLDAPFPSFPFLGPILHWVQPGLAPTKAADGTTVLSASTTPPIASYIPPGPPPPSAPHRYVFLLYEQPEDFDAMKFMPGGQPMTHFKRIRYDYAAFEKEAKLGPLIASNYFVSN</sequence>
<keyword evidence="2" id="KW-1185">Reference proteome</keyword>
<dbReference type="GO" id="GO:0005543">
    <property type="term" value="F:phospholipid binding"/>
    <property type="evidence" value="ECO:0007669"/>
    <property type="project" value="TreeGrafter"/>
</dbReference>
<gene>
    <name evidence="1" type="ORF">OIDMADRAFT_105972</name>
</gene>
<dbReference type="GO" id="GO:0030162">
    <property type="term" value="P:regulation of proteolysis"/>
    <property type="evidence" value="ECO:0007669"/>
    <property type="project" value="TreeGrafter"/>
</dbReference>
<dbReference type="EMBL" id="KN832884">
    <property type="protein sequence ID" value="KIM96413.1"/>
    <property type="molecule type" value="Genomic_DNA"/>
</dbReference>
<protein>
    <submittedName>
        <fullName evidence="1">Uncharacterized protein</fullName>
    </submittedName>
</protein>
<dbReference type="InterPro" id="IPR008914">
    <property type="entry name" value="PEBP"/>
</dbReference>
<accession>A0A0C3CBU5</accession>
<dbReference type="CDD" id="cd00866">
    <property type="entry name" value="PEBP_euk"/>
    <property type="match status" value="1"/>
</dbReference>
<dbReference type="PANTHER" id="PTHR11362">
    <property type="entry name" value="PHOSPHATIDYLETHANOLAMINE-BINDING PROTEIN"/>
    <property type="match status" value="1"/>
</dbReference>
<organism evidence="1 2">
    <name type="scientific">Oidiodendron maius (strain Zn)</name>
    <dbReference type="NCBI Taxonomy" id="913774"/>
    <lineage>
        <taxon>Eukaryota</taxon>
        <taxon>Fungi</taxon>
        <taxon>Dikarya</taxon>
        <taxon>Ascomycota</taxon>
        <taxon>Pezizomycotina</taxon>
        <taxon>Leotiomycetes</taxon>
        <taxon>Leotiomycetes incertae sedis</taxon>
        <taxon>Myxotrichaceae</taxon>
        <taxon>Oidiodendron</taxon>
    </lineage>
</organism>
<dbReference type="GO" id="GO:0046578">
    <property type="term" value="P:regulation of Ras protein signal transduction"/>
    <property type="evidence" value="ECO:0007669"/>
    <property type="project" value="TreeGrafter"/>
</dbReference>
<dbReference type="SUPFAM" id="SSF49777">
    <property type="entry name" value="PEBP-like"/>
    <property type="match status" value="1"/>
</dbReference>
<dbReference type="InParanoid" id="A0A0C3CBU5"/>
<dbReference type="Proteomes" id="UP000054321">
    <property type="component" value="Unassembled WGS sequence"/>
</dbReference>
<dbReference type="HOGENOM" id="CLU_043994_7_0_1"/>
<dbReference type="InterPro" id="IPR036610">
    <property type="entry name" value="PEBP-like_sf"/>
</dbReference>